<accession>A0ABM8G2N9</accession>
<comment type="cofactor">
    <cofactor evidence="1">
        <name>Zn(2+)</name>
        <dbReference type="ChEBI" id="CHEBI:29105"/>
    </cofactor>
</comment>
<dbReference type="RefSeq" id="WP_350227703.1">
    <property type="nucleotide sequence ID" value="NZ_AP027729.1"/>
</dbReference>
<dbReference type="InterPro" id="IPR050246">
    <property type="entry name" value="Class_II_FBP_aldolase"/>
</dbReference>
<evidence type="ECO:0000256" key="1">
    <source>
        <dbReference type="ARBA" id="ARBA00001947"/>
    </source>
</evidence>
<dbReference type="InterPro" id="IPR013785">
    <property type="entry name" value="Aldolase_TIM"/>
</dbReference>
<name>A0ABM8G2N9_9CELL</name>
<gene>
    <name evidence="3" type="ORF">GCM10025865_15680</name>
</gene>
<dbReference type="EMBL" id="AP027729">
    <property type="protein sequence ID" value="BDZ42269.1"/>
    <property type="molecule type" value="Genomic_DNA"/>
</dbReference>
<dbReference type="Pfam" id="PF01116">
    <property type="entry name" value="F_bP_aldolase"/>
    <property type="match status" value="1"/>
</dbReference>
<keyword evidence="4" id="KW-1185">Reference proteome</keyword>
<evidence type="ECO:0008006" key="5">
    <source>
        <dbReference type="Google" id="ProtNLM"/>
    </source>
</evidence>
<dbReference type="InterPro" id="IPR000771">
    <property type="entry name" value="FBA_II"/>
</dbReference>
<protein>
    <recommendedName>
        <fullName evidence="5">Fructose-bisphosphate aldolase</fullName>
    </recommendedName>
</protein>
<dbReference type="Proteomes" id="UP001321475">
    <property type="component" value="Chromosome"/>
</dbReference>
<evidence type="ECO:0000256" key="2">
    <source>
        <dbReference type="SAM" id="MobiDB-lite"/>
    </source>
</evidence>
<sequence length="123" mass="12816">MAPVLAACREIAAAAAVPVSVHLDHFQDLDLTREGIERSTGLGVSSVMVDAAHLADEENVATTRALTDVAHGAGLWVEAELGEVGARAVHTSRVYGPTPTTLVSSSHAPGWTHWRSPSAAATR</sequence>
<organism evidence="3 4">
    <name type="scientific">Paraoerskovia sediminicola</name>
    <dbReference type="NCBI Taxonomy" id="1138587"/>
    <lineage>
        <taxon>Bacteria</taxon>
        <taxon>Bacillati</taxon>
        <taxon>Actinomycetota</taxon>
        <taxon>Actinomycetes</taxon>
        <taxon>Micrococcales</taxon>
        <taxon>Cellulomonadaceae</taxon>
        <taxon>Paraoerskovia</taxon>
    </lineage>
</organism>
<feature type="region of interest" description="Disordered" evidence="2">
    <location>
        <begin position="101"/>
        <end position="123"/>
    </location>
</feature>
<dbReference type="Gene3D" id="3.20.20.70">
    <property type="entry name" value="Aldolase class I"/>
    <property type="match status" value="1"/>
</dbReference>
<evidence type="ECO:0000313" key="3">
    <source>
        <dbReference type="EMBL" id="BDZ42269.1"/>
    </source>
</evidence>
<proteinExistence type="predicted"/>
<evidence type="ECO:0000313" key="4">
    <source>
        <dbReference type="Proteomes" id="UP001321475"/>
    </source>
</evidence>
<reference evidence="4" key="1">
    <citation type="journal article" date="2019" name="Int. J. Syst. Evol. Microbiol.">
        <title>The Global Catalogue of Microorganisms (GCM) 10K type strain sequencing project: providing services to taxonomists for standard genome sequencing and annotation.</title>
        <authorList>
            <consortium name="The Broad Institute Genomics Platform"/>
            <consortium name="The Broad Institute Genome Sequencing Center for Infectious Disease"/>
            <person name="Wu L."/>
            <person name="Ma J."/>
        </authorList>
    </citation>
    <scope>NUCLEOTIDE SEQUENCE [LARGE SCALE GENOMIC DNA]</scope>
    <source>
        <strain evidence="4">NBRC 108565</strain>
    </source>
</reference>
<dbReference type="PANTHER" id="PTHR30304">
    <property type="entry name" value="D-TAGATOSE-1,6-BISPHOSPHATE ALDOLASE"/>
    <property type="match status" value="1"/>
</dbReference>
<dbReference type="PANTHER" id="PTHR30304:SF0">
    <property type="entry name" value="D-TAGATOSE-1,6-BISPHOSPHATE ALDOLASE SUBUNIT GATY-RELATED"/>
    <property type="match status" value="1"/>
</dbReference>
<dbReference type="SUPFAM" id="SSF51569">
    <property type="entry name" value="Aldolase"/>
    <property type="match status" value="1"/>
</dbReference>